<dbReference type="Pfam" id="PF02698">
    <property type="entry name" value="DUF218"/>
    <property type="match status" value="1"/>
</dbReference>
<comment type="caution">
    <text evidence="2">The sequence shown here is derived from an EMBL/GenBank/DDBJ whole genome shotgun (WGS) entry which is preliminary data.</text>
</comment>
<evidence type="ECO:0000259" key="1">
    <source>
        <dbReference type="Pfam" id="PF02698"/>
    </source>
</evidence>
<dbReference type="InterPro" id="IPR003848">
    <property type="entry name" value="DUF218"/>
</dbReference>
<dbReference type="EMBL" id="MFEG01000068">
    <property type="protein sequence ID" value="OGE74495.1"/>
    <property type="molecule type" value="Genomic_DNA"/>
</dbReference>
<sequence>MIAIMSAGVKKDETGRWVSTGWEDADFAFGSPGGKMRVVAACSLLNRRPEEQIFAPGGRGHGVRNDEPGRPDLCDIIKAELIELGVEAGKVVTEHAANNTFQQLAAIAKYVETTADANVFIVSNEFHQERVKVMVEYFPQLAALKTATLVNAEDILVEGDKNKWGGIVRSFSANPKMKDAVAREKKGIADIQSGKYRI</sequence>
<evidence type="ECO:0000313" key="3">
    <source>
        <dbReference type="Proteomes" id="UP000176547"/>
    </source>
</evidence>
<feature type="domain" description="DUF218" evidence="1">
    <location>
        <begin position="35"/>
        <end position="139"/>
    </location>
</feature>
<reference evidence="2 3" key="1">
    <citation type="journal article" date="2016" name="Nat. Commun.">
        <title>Thousands of microbial genomes shed light on interconnected biogeochemical processes in an aquifer system.</title>
        <authorList>
            <person name="Anantharaman K."/>
            <person name="Brown C.T."/>
            <person name="Hug L.A."/>
            <person name="Sharon I."/>
            <person name="Castelle C.J."/>
            <person name="Probst A.J."/>
            <person name="Thomas B.C."/>
            <person name="Singh A."/>
            <person name="Wilkins M.J."/>
            <person name="Karaoz U."/>
            <person name="Brodie E.L."/>
            <person name="Williams K.H."/>
            <person name="Hubbard S.S."/>
            <person name="Banfield J.F."/>
        </authorList>
    </citation>
    <scope>NUCLEOTIDE SEQUENCE [LARGE SCALE GENOMIC DNA]</scope>
</reference>
<protein>
    <recommendedName>
        <fullName evidence="1">DUF218 domain-containing protein</fullName>
    </recommendedName>
</protein>
<dbReference type="AlphaFoldDB" id="A0A1F5NA30"/>
<accession>A0A1F5NA30</accession>
<gene>
    <name evidence="2" type="ORF">A3K06_01640</name>
</gene>
<name>A0A1F5NA30_9BACT</name>
<dbReference type="Proteomes" id="UP000176547">
    <property type="component" value="Unassembled WGS sequence"/>
</dbReference>
<organism evidence="2 3">
    <name type="scientific">Candidatus Doudnabacteria bacterium RIFCSPHIGHO2_01_52_17</name>
    <dbReference type="NCBI Taxonomy" id="1817820"/>
    <lineage>
        <taxon>Bacteria</taxon>
        <taxon>Candidatus Doudnaibacteriota</taxon>
    </lineage>
</organism>
<evidence type="ECO:0000313" key="2">
    <source>
        <dbReference type="EMBL" id="OGE74495.1"/>
    </source>
</evidence>
<proteinExistence type="predicted"/>